<proteinExistence type="predicted"/>
<name>A0A147J6K8_9SPHN</name>
<dbReference type="EMBL" id="LDTC01000096">
    <property type="protein sequence ID" value="KTW10415.1"/>
    <property type="molecule type" value="Genomic_DNA"/>
</dbReference>
<protein>
    <submittedName>
        <fullName evidence="1">ATPase AAA</fullName>
    </submittedName>
</protein>
<comment type="caution">
    <text evidence="1">The sequence shown here is derived from an EMBL/GenBank/DDBJ whole genome shotgun (WGS) entry which is preliminary data.</text>
</comment>
<gene>
    <name evidence="1" type="ORF">NS258_12670</name>
</gene>
<dbReference type="Gene3D" id="3.30.950.30">
    <property type="entry name" value="Schlafen, AAA domain"/>
    <property type="match status" value="1"/>
</dbReference>
<dbReference type="PATRIC" id="fig|33051.5.peg.3776"/>
<organism evidence="1 2">
    <name type="scientific">Sphingomonas sanguinis</name>
    <dbReference type="NCBI Taxonomy" id="33051"/>
    <lineage>
        <taxon>Bacteria</taxon>
        <taxon>Pseudomonadati</taxon>
        <taxon>Pseudomonadota</taxon>
        <taxon>Alphaproteobacteria</taxon>
        <taxon>Sphingomonadales</taxon>
        <taxon>Sphingomonadaceae</taxon>
        <taxon>Sphingomonas</taxon>
    </lineage>
</organism>
<evidence type="ECO:0000313" key="2">
    <source>
        <dbReference type="Proteomes" id="UP000074410"/>
    </source>
</evidence>
<sequence>MTEKTVTGASSDLTDLVDYPRETLDIELKQWIDLKDGVFRAKLARHIAALANHGGGYLIFGFCDDLSRAPSRPSDLSSFSRDEFSSIVKRYLTPAFQCELVMVMASDGLAYPVVRVPSHGATPIAAKADGPSDAKGQPQGVKLGTYYIRKPGPESAPIQGVEDWQPLIRRCVISDRDSLLADIASTLQPHSEPVAPVAEAQLKTWHDDSNTRWHAIVTQATALRWPVDIATNHCQLSYMILSDAGIAIPSGELKRGLEQTNGDVRQTVWTGWSMFYPFTRPEIAAALHPEFDDGSGVDVLESDLIGDGDFDISLPDYWRYAADARATIIRPYREDRQRTVEGKGRAAGTWLSPETVIRETAELVTHARIMAERYDGNRVLFRCSWRGLAGREIDDFGSAYWSPGRVARADQRTTTGSWEMSTLAANWHLVVAELACPVLSLFGLNECGAELVAGLAPRFIKL</sequence>
<dbReference type="RefSeq" id="WP_058717443.1">
    <property type="nucleotide sequence ID" value="NZ_LDTC01000096.1"/>
</dbReference>
<evidence type="ECO:0000313" key="1">
    <source>
        <dbReference type="EMBL" id="KTW10415.1"/>
    </source>
</evidence>
<dbReference type="Proteomes" id="UP000074410">
    <property type="component" value="Unassembled WGS sequence"/>
</dbReference>
<reference evidence="1 2" key="1">
    <citation type="journal article" date="2016" name="Front. Microbiol.">
        <title>Genomic Resource of Rice Seed Associated Bacteria.</title>
        <authorList>
            <person name="Midha S."/>
            <person name="Bansal K."/>
            <person name="Sharma S."/>
            <person name="Kumar N."/>
            <person name="Patil P.P."/>
            <person name="Chaudhry V."/>
            <person name="Patil P.B."/>
        </authorList>
    </citation>
    <scope>NUCLEOTIDE SEQUENCE [LARGE SCALE GENOMIC DNA]</scope>
    <source>
        <strain evidence="1 2">NS258</strain>
    </source>
</reference>
<accession>A0A147J6K8</accession>
<dbReference type="AlphaFoldDB" id="A0A147J6K8"/>
<dbReference type="InterPro" id="IPR038461">
    <property type="entry name" value="Schlafen_AlbA_2_dom_sf"/>
</dbReference>